<dbReference type="GO" id="GO:0005829">
    <property type="term" value="C:cytosol"/>
    <property type="evidence" value="ECO:0007669"/>
    <property type="project" value="TreeGrafter"/>
</dbReference>
<dbReference type="SUPFAM" id="SSF47336">
    <property type="entry name" value="ACP-like"/>
    <property type="match status" value="2"/>
</dbReference>
<dbReference type="PROSITE" id="PS50075">
    <property type="entry name" value="CARRIER"/>
    <property type="match status" value="2"/>
</dbReference>
<dbReference type="PROSITE" id="PS00455">
    <property type="entry name" value="AMP_BINDING"/>
    <property type="match status" value="2"/>
</dbReference>
<name>A0A1Z4JSP4_LEPBY</name>
<dbReference type="InterPro" id="IPR001242">
    <property type="entry name" value="Condensation_dom"/>
</dbReference>
<evidence type="ECO:0000256" key="7">
    <source>
        <dbReference type="ARBA" id="ARBA00023194"/>
    </source>
</evidence>
<dbReference type="CDD" id="cd05930">
    <property type="entry name" value="A_NRPS"/>
    <property type="match status" value="1"/>
</dbReference>
<dbReference type="GO" id="GO:0043041">
    <property type="term" value="P:amino acid activation for nonribosomal peptide biosynthetic process"/>
    <property type="evidence" value="ECO:0007669"/>
    <property type="project" value="TreeGrafter"/>
</dbReference>
<dbReference type="InterPro" id="IPR000873">
    <property type="entry name" value="AMP-dep_synth/lig_dom"/>
</dbReference>
<dbReference type="InterPro" id="IPR025110">
    <property type="entry name" value="AMP-bd_C"/>
</dbReference>
<dbReference type="FunFam" id="3.40.50.980:FF:000002">
    <property type="entry name" value="Enterobactin synthetase component F"/>
    <property type="match status" value="2"/>
</dbReference>
<dbReference type="Pfam" id="PF13193">
    <property type="entry name" value="AMP-binding_C"/>
    <property type="match status" value="2"/>
</dbReference>
<dbReference type="PROSITE" id="PS00012">
    <property type="entry name" value="PHOSPHOPANTETHEINE"/>
    <property type="match status" value="2"/>
</dbReference>
<keyword evidence="4" id="KW-0597">Phosphoprotein</keyword>
<evidence type="ECO:0000313" key="10">
    <source>
        <dbReference type="Proteomes" id="UP000217895"/>
    </source>
</evidence>
<accession>A0A1Z4JSP4</accession>
<dbReference type="InterPro" id="IPR009081">
    <property type="entry name" value="PP-bd_ACP"/>
</dbReference>
<evidence type="ECO:0000256" key="6">
    <source>
        <dbReference type="ARBA" id="ARBA00022737"/>
    </source>
</evidence>
<dbReference type="Gene3D" id="3.30.559.10">
    <property type="entry name" value="Chloramphenicol acetyltransferase-like domain"/>
    <property type="match status" value="3"/>
</dbReference>
<dbReference type="Gene3D" id="2.30.38.10">
    <property type="entry name" value="Luciferase, Domain 3"/>
    <property type="match status" value="2"/>
</dbReference>
<evidence type="ECO:0000256" key="2">
    <source>
        <dbReference type="ARBA" id="ARBA00006432"/>
    </source>
</evidence>
<dbReference type="FunFam" id="3.30.559.10:FF:000012">
    <property type="entry name" value="Non-ribosomal peptide synthetase"/>
    <property type="match status" value="1"/>
</dbReference>
<evidence type="ECO:0000259" key="8">
    <source>
        <dbReference type="PROSITE" id="PS50075"/>
    </source>
</evidence>
<comment type="similarity">
    <text evidence="2">Belongs to the ATP-dependent AMP-binding enzyme family.</text>
</comment>
<dbReference type="SUPFAM" id="SSF52777">
    <property type="entry name" value="CoA-dependent acyltransferases"/>
    <property type="match status" value="6"/>
</dbReference>
<dbReference type="InterPro" id="IPR006162">
    <property type="entry name" value="Ppantetheine_attach_site"/>
</dbReference>
<dbReference type="PANTHER" id="PTHR45527">
    <property type="entry name" value="NONRIBOSOMAL PEPTIDE SYNTHETASE"/>
    <property type="match status" value="1"/>
</dbReference>
<feature type="domain" description="Carrier" evidence="8">
    <location>
        <begin position="2049"/>
        <end position="2123"/>
    </location>
</feature>
<dbReference type="CDD" id="cd17643">
    <property type="entry name" value="A_NRPS_Cytc1-like"/>
    <property type="match status" value="1"/>
</dbReference>
<dbReference type="Gene3D" id="3.30.300.30">
    <property type="match status" value="2"/>
</dbReference>
<evidence type="ECO:0000256" key="4">
    <source>
        <dbReference type="ARBA" id="ARBA00022553"/>
    </source>
</evidence>
<dbReference type="GO" id="GO:0044550">
    <property type="term" value="P:secondary metabolite biosynthetic process"/>
    <property type="evidence" value="ECO:0007669"/>
    <property type="project" value="UniProtKB-ARBA"/>
</dbReference>
<keyword evidence="3" id="KW-0596">Phosphopantetheine</keyword>
<evidence type="ECO:0000256" key="5">
    <source>
        <dbReference type="ARBA" id="ARBA00022598"/>
    </source>
</evidence>
<dbReference type="Gene3D" id="1.10.1200.10">
    <property type="entry name" value="ACP-like"/>
    <property type="match status" value="2"/>
</dbReference>
<dbReference type="FunFam" id="2.30.38.10:FF:000001">
    <property type="entry name" value="Non-ribosomal peptide synthetase PvdI"/>
    <property type="match status" value="2"/>
</dbReference>
<dbReference type="NCBIfam" id="TIGR01720">
    <property type="entry name" value="NRPS-para261"/>
    <property type="match status" value="1"/>
</dbReference>
<evidence type="ECO:0000256" key="3">
    <source>
        <dbReference type="ARBA" id="ARBA00022450"/>
    </source>
</evidence>
<dbReference type="FunFam" id="3.40.50.980:FF:000001">
    <property type="entry name" value="Non-ribosomal peptide synthetase"/>
    <property type="match status" value="1"/>
</dbReference>
<geneLocation type="plasmid" evidence="9">
    <name>plasmid2</name>
</geneLocation>
<dbReference type="GO" id="GO:0008610">
    <property type="term" value="P:lipid biosynthetic process"/>
    <property type="evidence" value="ECO:0007669"/>
    <property type="project" value="UniProtKB-ARBA"/>
</dbReference>
<dbReference type="Pfam" id="PF00501">
    <property type="entry name" value="AMP-binding"/>
    <property type="match status" value="2"/>
</dbReference>
<dbReference type="EMBL" id="AP018205">
    <property type="protein sequence ID" value="BAY59706.1"/>
    <property type="molecule type" value="Genomic_DNA"/>
</dbReference>
<comment type="cofactor">
    <cofactor evidence="1">
        <name>pantetheine 4'-phosphate</name>
        <dbReference type="ChEBI" id="CHEBI:47942"/>
    </cofactor>
</comment>
<dbReference type="InterPro" id="IPR023213">
    <property type="entry name" value="CAT-like_dom_sf"/>
</dbReference>
<dbReference type="InterPro" id="IPR020806">
    <property type="entry name" value="PKS_PP-bd"/>
</dbReference>
<dbReference type="Gene3D" id="3.40.50.980">
    <property type="match status" value="4"/>
</dbReference>
<dbReference type="SUPFAM" id="SSF56801">
    <property type="entry name" value="Acetyl-CoA synthetase-like"/>
    <property type="match status" value="2"/>
</dbReference>
<dbReference type="InterPro" id="IPR036736">
    <property type="entry name" value="ACP-like_sf"/>
</dbReference>
<dbReference type="Pfam" id="PF00550">
    <property type="entry name" value="PP-binding"/>
    <property type="match status" value="2"/>
</dbReference>
<keyword evidence="6" id="KW-0677">Repeat</keyword>
<keyword evidence="10" id="KW-1185">Reference proteome</keyword>
<gene>
    <name evidence="9" type="ORF">NIES2135_65830</name>
</gene>
<dbReference type="FunFam" id="3.30.300.30:FF:000010">
    <property type="entry name" value="Enterobactin synthetase component F"/>
    <property type="match status" value="2"/>
</dbReference>
<feature type="domain" description="Carrier" evidence="8">
    <location>
        <begin position="985"/>
        <end position="1060"/>
    </location>
</feature>
<dbReference type="InterPro" id="IPR020845">
    <property type="entry name" value="AMP-binding_CS"/>
</dbReference>
<dbReference type="CDD" id="cd19531">
    <property type="entry name" value="LCL_NRPS-like"/>
    <property type="match status" value="1"/>
</dbReference>
<dbReference type="SMART" id="SM00823">
    <property type="entry name" value="PKS_PP"/>
    <property type="match status" value="2"/>
</dbReference>
<proteinExistence type="inferred from homology"/>
<dbReference type="CDD" id="cd19543">
    <property type="entry name" value="DCL_NRPS"/>
    <property type="match status" value="1"/>
</dbReference>
<dbReference type="Proteomes" id="UP000217895">
    <property type="component" value="Plasmid Plasmid2 dna"/>
</dbReference>
<dbReference type="FunFam" id="1.10.1200.10:FF:000005">
    <property type="entry name" value="Nonribosomal peptide synthetase 1"/>
    <property type="match status" value="2"/>
</dbReference>
<keyword evidence="5" id="KW-0436">Ligase</keyword>
<dbReference type="NCBIfam" id="TIGR01733">
    <property type="entry name" value="AA-adenyl-dom"/>
    <property type="match status" value="2"/>
</dbReference>
<evidence type="ECO:0000313" key="9">
    <source>
        <dbReference type="EMBL" id="BAY59706.1"/>
    </source>
</evidence>
<dbReference type="InterPro" id="IPR045851">
    <property type="entry name" value="AMP-bd_C_sf"/>
</dbReference>
<keyword evidence="9" id="KW-0614">Plasmid</keyword>
<dbReference type="InterPro" id="IPR010060">
    <property type="entry name" value="NRPS_synth"/>
</dbReference>
<organism evidence="9 10">
    <name type="scientific">Leptolyngbya boryana NIES-2135</name>
    <dbReference type="NCBI Taxonomy" id="1973484"/>
    <lineage>
        <taxon>Bacteria</taxon>
        <taxon>Bacillati</taxon>
        <taxon>Cyanobacteriota</taxon>
        <taxon>Cyanophyceae</taxon>
        <taxon>Leptolyngbyales</taxon>
        <taxon>Leptolyngbyaceae</taxon>
        <taxon>Leptolyngbya group</taxon>
        <taxon>Leptolyngbya</taxon>
    </lineage>
</organism>
<dbReference type="Gene3D" id="3.30.559.30">
    <property type="entry name" value="Nonribosomal peptide synthetase, condensation domain"/>
    <property type="match status" value="3"/>
</dbReference>
<dbReference type="PANTHER" id="PTHR45527:SF14">
    <property type="entry name" value="PLIPASTATIN SYNTHASE SUBUNIT B"/>
    <property type="match status" value="1"/>
</dbReference>
<dbReference type="NCBIfam" id="NF003417">
    <property type="entry name" value="PRK04813.1"/>
    <property type="match status" value="2"/>
</dbReference>
<dbReference type="CDD" id="cd19534">
    <property type="entry name" value="E_NRPS"/>
    <property type="match status" value="1"/>
</dbReference>
<evidence type="ECO:0000256" key="1">
    <source>
        <dbReference type="ARBA" id="ARBA00001957"/>
    </source>
</evidence>
<dbReference type="InterPro" id="IPR010071">
    <property type="entry name" value="AA_adenyl_dom"/>
</dbReference>
<dbReference type="FunFam" id="3.40.50.12780:FF:000012">
    <property type="entry name" value="Non-ribosomal peptide synthetase"/>
    <property type="match status" value="2"/>
</dbReference>
<dbReference type="GO" id="GO:0016874">
    <property type="term" value="F:ligase activity"/>
    <property type="evidence" value="ECO:0007669"/>
    <property type="project" value="UniProtKB-KW"/>
</dbReference>
<reference evidence="9 10" key="1">
    <citation type="submission" date="2017-06" db="EMBL/GenBank/DDBJ databases">
        <title>Genome sequencing of cyanobaciteial culture collection at National Institute for Environmental Studies (NIES).</title>
        <authorList>
            <person name="Hirose Y."/>
            <person name="Shimura Y."/>
            <person name="Fujisawa T."/>
            <person name="Nakamura Y."/>
            <person name="Kawachi M."/>
        </authorList>
    </citation>
    <scope>NUCLEOTIDE SEQUENCE [LARGE SCALE GENOMIC DNA]</scope>
    <source>
        <strain evidence="9 10">NIES-2135</strain>
        <plasmid evidence="10">Plasmid Plasmid2 dna</plasmid>
    </source>
</reference>
<keyword evidence="7" id="KW-0045">Antibiotic biosynthesis</keyword>
<sequence>MSAKNIEDLYRLSPMQQGMLFHSLYAPESGVYVEQVSAELQGDLNIPAFEQAWQQVLDRHPILRSAFVWENVEKPLQVVGRQVHLPLMVHDWQKLTVADQQAKLEALRQAERMQGFELSKAPLMRLILIQQAAQQYHFLWSHHHLLLDGWSTSLVLQEVFVVYEATCQGQTLRLPKPRPYRDYIGWLQQQSLPEAETFWRQTLKGFTAPTPFGVDVDHSTSAIQVGEYHTSLASETTTALQSLARQHQLTLNTLVQGAWALLLSRYSGESDVVFGTTVSGRPTTLPGAEAMVGLFINTLPVRVQVQSDRSLLPWLQQFQSQQAEARQYEYTPLFQIQQWSEIPPNSPLFESLVVFENYPIDPNVEQGNADLIVSRVQVFEQTNYPLTVIVRPGAALEISLVYDRHRFDADTIARMAGHLQTLLEGMAATLDRSLWELPLLTAAEQHQLLVEWNHPQGTDLVTHSQTACLHHLFEAQVERTPNAIALVYEDQQLTYRELNDRANQLAHYLQSLGVTPDVLVGICLERSLEMVVALLAVLKAGGAYLPLDPSYPPERLAFMIEDAQVPVLLTMAGQQNQFSTPAAKVVDLDRDAAILSQQSIENPVGEVTPDHLAYVIYTSGSTGKPKGVLIHHANVVRLFAATQPWYHFNEQDVWTLFHSYAFDFSVWEIWGALLHGGRLVVVPYWTSRSPEAFYDLLCQERVTVLNQTPSAFRQLIQVEDSLRRPSTLCLRLVIFGGEALSYQSLQPWFERHGDRSPQLVNMYGITETTVHVTYHPLTMATLGETRSVIGKPIPDLQVYLLDHHHQPVPVGVPGEMYIGGAGLARGYLNRPELTAERFIPHPFDDAPNARLYKSGDLARYLPNGEIEYLGRIDHQVKLRGFRIELGEIEALLCQYPQVNQAVVIDREDVPGDQRLVAYIVPDSTLNDAQLIDLRHFLQTKLPDYMVPAAFVVLDALPLTVNGKLDRRALPVPNDSALASDDRTTAPRTPVEEMVMGIWAKVLGLNQVGLHDNFFELGGHSLLATQVTSQVRAVFQVELPLRCLFEAPTLSAFAREIEFAIGTDRSLQAPTIDRVSRSEPLPLSFAQQRLWFLQQLDPNDTSYTLPAAVRLQGRLNIAALAQSLSAIVQRHEILRSQFVTIAGQPTQVILPEATVPLIPIDLQSLSPSEQDAEVQRLALQATQQPFDLSQAPLLRSTLLQLAENDFVLLLTMHHIVSDGWSIGVFIQEMVQLYTAFAEEQASPLAALPIQYADFALWQRQWLQGEVLDAQLAYWKQQLAGDLPILELPSDRPRPAVQSFRGATRSFQLPRDLSTALQAFSQQQGATLFMTLLAAFKTLLYRYTQQADILVGSPIANRNRAELEGLMGCFVNTLVFRTNLSGNPSFQTVLKRVREVALGAYTHQDVPFEKLVDELQPDRDLSHHPLFQVMFVLQNAPMPALELPDLTLSTLDIDSGTASFDLTLSLMETPTGLSGSCEYNTDLFEPETIARMLEQFQTLLESMIANPKQSISDLQLLPESELHQLQDWGTGEIVSNASSPLCLHQLFEAQVEQTPDAIALQWNDQHLSYRELNDRANQLASHLQSLGVAPEVLVGICVDRAPEMVIGILGILKAGGAYVPIDPGYPQDRIAFMLEDAQVSILLTQAHLLDTLPACPATTICLDTLDTIAVPLALSSLASPTSLAYVIYTSGSTGKPKGVLVEHQAICNRLLWGQTVYQLNGRDRVLQKASFGFDVSIWEIFGALIAGATLVLAPADVPQDSAALVQFIAQHQITVVDFVPSLLQVFLQMEGLETACRSLRYITCGGEAVSAQLQAQCFARLPHVELHNLYGPTEAAIDATWEVCQPTDQQTVSIGRPIANTQIYLLDANLKPVPIGVPGELYIGGFGLARGYLNRPELTAERFIPNPFWGDRDQSSARLYKTGDLARWRSDGKIEFLGRIDHQVKIRGFRVELGEVEAALEQHPEIQQAIAVIREDAPNRKQLVAYVVATLPDAALGSLRSFLKNKLPDYMLPAAFVQLESLPLTPNGKVDRRHLPAPDRTHLATKTPLVTASHAIEQRLTEIWQQVLGVESIGIHDNFFELGGDSILSIQVVARANQEGLRMTPKQLFQHQTIAELAQVVDTEQAVQAEQDAVSGELPLTPIQHWFFEQALVNPHHYNQATLLEVPATLEGSQVQQIVQQLLIHHDALRLRFEQTELGIRQVNALPEETVPFVQVDLSAIPESEQAEAITQHCEELQASLDLTSGSLVRVALFKLGANKPGRLLILIHHLAVDGVSWRILLDDFQTAYAQLQQGQAIQLPAKTTSFQHWSQRLTDYGQSVAVQQELEYWLAAHQLPSFSLPIDDPKGINTIASANTITVTLTAAETQTLLKTVPAIYRTQINDLLLSALGQTFTQWTGHPLRVDLEGHGREQLFSDVDLSRTVGWFTSIFPVYLDLSNADGMEDALRTVKEQLRRIPNQGIGCGVLRYLAPAEIAAQLRDLPQAEVCFNYLGQFDTALDATTTFKLAKESSGAVHCPEGIRPYLLEIDGFIAAQQLHLEWSYSSAIHHPATIAQLAEGFIEALRSIIARCHSPEAGSYTPSDFEAAKISQKDFDKLLAKLSQTGRHSS</sequence>
<dbReference type="GO" id="GO:0017000">
    <property type="term" value="P:antibiotic biosynthetic process"/>
    <property type="evidence" value="ECO:0007669"/>
    <property type="project" value="UniProtKB-KW"/>
</dbReference>
<dbReference type="FunFam" id="3.30.559.30:FF:000001">
    <property type="entry name" value="Non-ribosomal peptide synthetase"/>
    <property type="match status" value="1"/>
</dbReference>
<dbReference type="Pfam" id="PF00668">
    <property type="entry name" value="Condensation"/>
    <property type="match status" value="3"/>
</dbReference>
<protein>
    <submittedName>
        <fullName evidence="9">Amino acid adenylation domain protein</fullName>
    </submittedName>
</protein>
<dbReference type="GO" id="GO:0031177">
    <property type="term" value="F:phosphopantetheine binding"/>
    <property type="evidence" value="ECO:0007669"/>
    <property type="project" value="InterPro"/>
</dbReference>